<dbReference type="Pfam" id="PF11716">
    <property type="entry name" value="MDMPI_N"/>
    <property type="match status" value="1"/>
</dbReference>
<accession>A0ABT8EWG4</accession>
<protein>
    <submittedName>
        <fullName evidence="2">Maleylpyruvate isomerase N-terminal domain-containing protein</fullName>
    </submittedName>
</protein>
<organism evidence="2 3">
    <name type="scientific">Nocardioides abyssi</name>
    <dbReference type="NCBI Taxonomy" id="3058370"/>
    <lineage>
        <taxon>Bacteria</taxon>
        <taxon>Bacillati</taxon>
        <taxon>Actinomycetota</taxon>
        <taxon>Actinomycetes</taxon>
        <taxon>Propionibacteriales</taxon>
        <taxon>Nocardioidaceae</taxon>
        <taxon>Nocardioides</taxon>
    </lineage>
</organism>
<dbReference type="InterPro" id="IPR034660">
    <property type="entry name" value="DinB/YfiT-like"/>
</dbReference>
<dbReference type="Proteomes" id="UP001168537">
    <property type="component" value="Unassembled WGS sequence"/>
</dbReference>
<comment type="caution">
    <text evidence="2">The sequence shown here is derived from an EMBL/GenBank/DDBJ whole genome shotgun (WGS) entry which is preliminary data.</text>
</comment>
<proteinExistence type="predicted"/>
<evidence type="ECO:0000313" key="2">
    <source>
        <dbReference type="EMBL" id="MDN4162520.1"/>
    </source>
</evidence>
<dbReference type="InterPro" id="IPR024344">
    <property type="entry name" value="MDMPI_metal-binding"/>
</dbReference>
<evidence type="ECO:0000313" key="3">
    <source>
        <dbReference type="Proteomes" id="UP001168537"/>
    </source>
</evidence>
<keyword evidence="2" id="KW-0413">Isomerase</keyword>
<dbReference type="SUPFAM" id="SSF109854">
    <property type="entry name" value="DinB/YfiT-like putative metalloenzymes"/>
    <property type="match status" value="1"/>
</dbReference>
<dbReference type="GO" id="GO:0016853">
    <property type="term" value="F:isomerase activity"/>
    <property type="evidence" value="ECO:0007669"/>
    <property type="project" value="UniProtKB-KW"/>
</dbReference>
<feature type="domain" description="Mycothiol-dependent maleylpyruvate isomerase metal-binding" evidence="1">
    <location>
        <begin position="11"/>
        <end position="159"/>
    </location>
</feature>
<dbReference type="Gene3D" id="1.20.120.450">
    <property type="entry name" value="dinb family like domain"/>
    <property type="match status" value="1"/>
</dbReference>
<sequence length="211" mass="22159">MPDQPLHQSLQELSAAFTTTLRARSEEELARPSRAAAWTVHELLLHQLLDARRALVALASPAGPDDGPPDVDAATYWRAFHPEEGDGGAAHARWVVRAAAAYDDGASLLEDWEETSGAAARAAAAADPDALVTTQGHVLTVRDLVSTLVVEGTVHLLDAWGEPPAAALDHTLAVLERIHGGPLPPAAGPVEQVLQATGRAPSDHTAYPLLG</sequence>
<evidence type="ECO:0000259" key="1">
    <source>
        <dbReference type="Pfam" id="PF11716"/>
    </source>
</evidence>
<reference evidence="2" key="1">
    <citation type="submission" date="2023-06" db="EMBL/GenBank/DDBJ databases">
        <title>Draft genome sequence of Nocardioides sp. SOB72.</title>
        <authorList>
            <person name="Zhang G."/>
        </authorList>
    </citation>
    <scope>NUCLEOTIDE SEQUENCE</scope>
    <source>
        <strain evidence="2">SOB72</strain>
    </source>
</reference>
<keyword evidence="3" id="KW-1185">Reference proteome</keyword>
<name>A0ABT8EWG4_9ACTN</name>
<gene>
    <name evidence="2" type="ORF">QWY29_14225</name>
</gene>
<dbReference type="RefSeq" id="WP_300961685.1">
    <property type="nucleotide sequence ID" value="NZ_JAUHJR010000006.1"/>
</dbReference>
<dbReference type="EMBL" id="JAUHJR010000006">
    <property type="protein sequence ID" value="MDN4162520.1"/>
    <property type="molecule type" value="Genomic_DNA"/>
</dbReference>